<dbReference type="Gene3D" id="1.10.10.10">
    <property type="entry name" value="Winged helix-like DNA-binding domain superfamily/Winged helix DNA-binding domain"/>
    <property type="match status" value="1"/>
</dbReference>
<dbReference type="GO" id="GO:0003677">
    <property type="term" value="F:DNA binding"/>
    <property type="evidence" value="ECO:0007669"/>
    <property type="project" value="UniProtKB-KW"/>
</dbReference>
<dbReference type="InterPro" id="IPR036388">
    <property type="entry name" value="WH-like_DNA-bd_sf"/>
</dbReference>
<comment type="caution">
    <text evidence="3">The sequence shown here is derived from an EMBL/GenBank/DDBJ whole genome shotgun (WGS) entry which is preliminary data.</text>
</comment>
<evidence type="ECO:0000313" key="4">
    <source>
        <dbReference type="Proteomes" id="UP000003416"/>
    </source>
</evidence>
<reference evidence="3 4" key="1">
    <citation type="submission" date="2011-02" db="EMBL/GenBank/DDBJ databases">
        <authorList>
            <person name="Weinstock G."/>
            <person name="Sodergren E."/>
            <person name="Clifton S."/>
            <person name="Fulton L."/>
            <person name="Fulton B."/>
            <person name="Courtney L."/>
            <person name="Fronick C."/>
            <person name="Harrison M."/>
            <person name="Strong C."/>
            <person name="Farmer C."/>
            <person name="Delahaunty K."/>
            <person name="Markovic C."/>
            <person name="Hall O."/>
            <person name="Minx P."/>
            <person name="Tomlinson C."/>
            <person name="Mitreva M."/>
            <person name="Hou S."/>
            <person name="Chen J."/>
            <person name="Wollam A."/>
            <person name="Pepin K.H."/>
            <person name="Johnson M."/>
            <person name="Bhonagiri V."/>
            <person name="Zhang X."/>
            <person name="Suruliraj S."/>
            <person name="Warren W."/>
            <person name="Chinwalla A."/>
            <person name="Mardis E.R."/>
            <person name="Wilson R.K."/>
        </authorList>
    </citation>
    <scope>NUCLEOTIDE SEQUENCE [LARGE SCALE GENOMIC DNA]</scope>
    <source>
        <strain evidence="3 4">YIT 12057</strain>
    </source>
</reference>
<evidence type="ECO:0000313" key="3">
    <source>
        <dbReference type="EMBL" id="EGF58682.1"/>
    </source>
</evidence>
<dbReference type="AlphaFoldDB" id="F3PQS4"/>
<feature type="domain" description="HU" evidence="2">
    <location>
        <begin position="11"/>
        <end position="137"/>
    </location>
</feature>
<dbReference type="InterPro" id="IPR041607">
    <property type="entry name" value="HU-HIG"/>
</dbReference>
<dbReference type="eggNOG" id="COG0776">
    <property type="taxonomic scope" value="Bacteria"/>
</dbReference>
<accession>F3PQS4</accession>
<keyword evidence="4" id="KW-1185">Reference proteome</keyword>
<dbReference type="Pfam" id="PF18291">
    <property type="entry name" value="HU-HIG"/>
    <property type="match status" value="1"/>
</dbReference>
<evidence type="ECO:0000259" key="2">
    <source>
        <dbReference type="Pfam" id="PF18291"/>
    </source>
</evidence>
<organism evidence="3 4">
    <name type="scientific">Bacteroides fluxus YIT 12057</name>
    <dbReference type="NCBI Taxonomy" id="763034"/>
    <lineage>
        <taxon>Bacteria</taxon>
        <taxon>Pseudomonadati</taxon>
        <taxon>Bacteroidota</taxon>
        <taxon>Bacteroidia</taxon>
        <taxon>Bacteroidales</taxon>
        <taxon>Bacteroidaceae</taxon>
        <taxon>Bacteroides</taxon>
    </lineage>
</organism>
<dbReference type="HOGENOM" id="CLU_078159_2_0_10"/>
<name>F3PQS4_9BACE</name>
<dbReference type="EMBL" id="AFBN01000019">
    <property type="protein sequence ID" value="EGF58682.1"/>
    <property type="molecule type" value="Genomic_DNA"/>
</dbReference>
<dbReference type="Proteomes" id="UP000003416">
    <property type="component" value="Unassembled WGS sequence"/>
</dbReference>
<gene>
    <name evidence="3" type="ORF">HMPREF9446_01072</name>
</gene>
<dbReference type="STRING" id="763034.HMPREF9446_01072"/>
<proteinExistence type="predicted"/>
<protein>
    <submittedName>
        <fullName evidence="3">Putative DNA-binding protein</fullName>
    </submittedName>
</protein>
<dbReference type="InterPro" id="IPR010992">
    <property type="entry name" value="IHF-like_DNA-bd_dom_sf"/>
</dbReference>
<sequence>MAEPFKDRIYMSAYYDLFEKPDVRQTGEQQSLYARFVPKGTIDRKEFIERVHLFTGLSRSLLEGAMAGFMDELRDCLANGWTVELGELGYFTPSLSCTRQATDKKELRAASIALRGLNFRLGREFYKDLKGKMQLERCPRSASAPASSADEALGVEQRWQLLDEYLQQYPCINRAQYARLAGRSYKQAVVDLNRFIEAGMLMRHGMGPSVVYARRK</sequence>
<dbReference type="SUPFAM" id="SSF47729">
    <property type="entry name" value="IHF-like DNA-binding proteins"/>
    <property type="match status" value="1"/>
</dbReference>
<keyword evidence="1 3" id="KW-0238">DNA-binding</keyword>
<evidence type="ECO:0000256" key="1">
    <source>
        <dbReference type="ARBA" id="ARBA00023125"/>
    </source>
</evidence>